<keyword evidence="2" id="KW-1185">Reference proteome</keyword>
<comment type="caution">
    <text evidence="1">The sequence shown here is derived from an EMBL/GenBank/DDBJ whole genome shotgun (WGS) entry which is preliminary data.</text>
</comment>
<dbReference type="Proteomes" id="UP001278500">
    <property type="component" value="Unassembled WGS sequence"/>
</dbReference>
<dbReference type="GeneID" id="87863327"/>
<protein>
    <submittedName>
        <fullName evidence="1">Uncharacterized protein</fullName>
    </submittedName>
</protein>
<dbReference type="AlphaFoldDB" id="A0AAE0JRF7"/>
<dbReference type="EMBL" id="JAUEPP010000001">
    <property type="protein sequence ID" value="KAK3356080.1"/>
    <property type="molecule type" value="Genomic_DNA"/>
</dbReference>
<reference evidence="1" key="1">
    <citation type="journal article" date="2023" name="Mol. Phylogenet. Evol.">
        <title>Genome-scale phylogeny and comparative genomics of the fungal order Sordariales.</title>
        <authorList>
            <person name="Hensen N."/>
            <person name="Bonometti L."/>
            <person name="Westerberg I."/>
            <person name="Brannstrom I.O."/>
            <person name="Guillou S."/>
            <person name="Cros-Aarteil S."/>
            <person name="Calhoun S."/>
            <person name="Haridas S."/>
            <person name="Kuo A."/>
            <person name="Mondo S."/>
            <person name="Pangilinan J."/>
            <person name="Riley R."/>
            <person name="LaButti K."/>
            <person name="Andreopoulos B."/>
            <person name="Lipzen A."/>
            <person name="Chen C."/>
            <person name="Yan M."/>
            <person name="Daum C."/>
            <person name="Ng V."/>
            <person name="Clum A."/>
            <person name="Steindorff A."/>
            <person name="Ohm R.A."/>
            <person name="Martin F."/>
            <person name="Silar P."/>
            <person name="Natvig D.O."/>
            <person name="Lalanne C."/>
            <person name="Gautier V."/>
            <person name="Ament-Velasquez S.L."/>
            <person name="Kruys A."/>
            <person name="Hutchinson M.I."/>
            <person name="Powell A.J."/>
            <person name="Barry K."/>
            <person name="Miller A.N."/>
            <person name="Grigoriev I.V."/>
            <person name="Debuchy R."/>
            <person name="Gladieux P."/>
            <person name="Hiltunen Thoren M."/>
            <person name="Johannesson H."/>
        </authorList>
    </citation>
    <scope>NUCLEOTIDE SEQUENCE</scope>
    <source>
        <strain evidence="1">CBS 560.94</strain>
    </source>
</reference>
<reference evidence="1" key="2">
    <citation type="submission" date="2023-06" db="EMBL/GenBank/DDBJ databases">
        <authorList>
            <consortium name="Lawrence Berkeley National Laboratory"/>
            <person name="Haridas S."/>
            <person name="Hensen N."/>
            <person name="Bonometti L."/>
            <person name="Westerberg I."/>
            <person name="Brannstrom I.O."/>
            <person name="Guillou S."/>
            <person name="Cros-Aarteil S."/>
            <person name="Calhoun S."/>
            <person name="Kuo A."/>
            <person name="Mondo S."/>
            <person name="Pangilinan J."/>
            <person name="Riley R."/>
            <person name="Labutti K."/>
            <person name="Andreopoulos B."/>
            <person name="Lipzen A."/>
            <person name="Chen C."/>
            <person name="Yanf M."/>
            <person name="Daum C."/>
            <person name="Ng V."/>
            <person name="Clum A."/>
            <person name="Steindorff A."/>
            <person name="Ohm R."/>
            <person name="Martin F."/>
            <person name="Silar P."/>
            <person name="Natvig D."/>
            <person name="Lalanne C."/>
            <person name="Gautier V."/>
            <person name="Ament-Velasquez S.L."/>
            <person name="Kruys A."/>
            <person name="Hutchinson M.I."/>
            <person name="Powell A.J."/>
            <person name="Barry K."/>
            <person name="Miller A.N."/>
            <person name="Grigoriev I.V."/>
            <person name="Debuchy R."/>
            <person name="Gladieux P."/>
            <person name="Thoren M.H."/>
            <person name="Johannesson H."/>
        </authorList>
    </citation>
    <scope>NUCLEOTIDE SEQUENCE</scope>
    <source>
        <strain evidence="1">CBS 560.94</strain>
    </source>
</reference>
<organism evidence="1 2">
    <name type="scientific">Neurospora tetraspora</name>
    <dbReference type="NCBI Taxonomy" id="94610"/>
    <lineage>
        <taxon>Eukaryota</taxon>
        <taxon>Fungi</taxon>
        <taxon>Dikarya</taxon>
        <taxon>Ascomycota</taxon>
        <taxon>Pezizomycotina</taxon>
        <taxon>Sordariomycetes</taxon>
        <taxon>Sordariomycetidae</taxon>
        <taxon>Sordariales</taxon>
        <taxon>Sordariaceae</taxon>
        <taxon>Neurospora</taxon>
    </lineage>
</organism>
<proteinExistence type="predicted"/>
<sequence length="70" mass="7958">MVAEPEHILEASLHQAVLLLFLSARGLISSSYYATRTWRGHVKCPVSLKARRTHDNDEWGRGERTVVELV</sequence>
<evidence type="ECO:0000313" key="1">
    <source>
        <dbReference type="EMBL" id="KAK3356080.1"/>
    </source>
</evidence>
<gene>
    <name evidence="1" type="ORF">B0H65DRAFT_453953</name>
</gene>
<evidence type="ECO:0000313" key="2">
    <source>
        <dbReference type="Proteomes" id="UP001278500"/>
    </source>
</evidence>
<name>A0AAE0JRF7_9PEZI</name>
<dbReference type="RefSeq" id="XP_062687457.1">
    <property type="nucleotide sequence ID" value="XM_062826173.1"/>
</dbReference>
<accession>A0AAE0JRF7</accession>